<dbReference type="Proteomes" id="UP001469553">
    <property type="component" value="Unassembled WGS sequence"/>
</dbReference>
<reference evidence="3 4" key="1">
    <citation type="submission" date="2021-06" db="EMBL/GenBank/DDBJ databases">
        <authorList>
            <person name="Palmer J.M."/>
        </authorList>
    </citation>
    <scope>NUCLEOTIDE SEQUENCE [LARGE SCALE GENOMIC DNA]</scope>
    <source>
        <strain evidence="3 4">AS_MEX2019</strain>
        <tissue evidence="3">Muscle</tissue>
    </source>
</reference>
<feature type="compositionally biased region" description="Basic residues" evidence="1">
    <location>
        <begin position="89"/>
        <end position="98"/>
    </location>
</feature>
<evidence type="ECO:0000256" key="2">
    <source>
        <dbReference type="SAM" id="Phobius"/>
    </source>
</evidence>
<sequence>MVVSISLISEIKTISITENCSSVVVILQFHSPSLQVGSMMFLKQSITTLHLTLLLLSPVPMWAVGAIVVVVLALVACLGFCIYKKCFNKGKKQKKARERKGGGGRGRRKKDQEGAEGEEKK</sequence>
<protein>
    <submittedName>
        <fullName evidence="3">Uncharacterized protein</fullName>
    </submittedName>
</protein>
<feature type="non-terminal residue" evidence="3">
    <location>
        <position position="121"/>
    </location>
</feature>
<dbReference type="EMBL" id="JAHRIP010005600">
    <property type="protein sequence ID" value="MEQ2282007.1"/>
    <property type="molecule type" value="Genomic_DNA"/>
</dbReference>
<name>A0ABV0XKQ9_9TELE</name>
<evidence type="ECO:0000256" key="1">
    <source>
        <dbReference type="SAM" id="MobiDB-lite"/>
    </source>
</evidence>
<keyword evidence="4" id="KW-1185">Reference proteome</keyword>
<feature type="transmembrane region" description="Helical" evidence="2">
    <location>
        <begin position="61"/>
        <end position="83"/>
    </location>
</feature>
<gene>
    <name evidence="3" type="ORF">AMECASPLE_036105</name>
</gene>
<comment type="caution">
    <text evidence="3">The sequence shown here is derived from an EMBL/GenBank/DDBJ whole genome shotgun (WGS) entry which is preliminary data.</text>
</comment>
<feature type="compositionally biased region" description="Basic and acidic residues" evidence="1">
    <location>
        <begin position="110"/>
        <end position="121"/>
    </location>
</feature>
<proteinExistence type="predicted"/>
<evidence type="ECO:0000313" key="3">
    <source>
        <dbReference type="EMBL" id="MEQ2282007.1"/>
    </source>
</evidence>
<accession>A0ABV0XKQ9</accession>
<feature type="region of interest" description="Disordered" evidence="1">
    <location>
        <begin position="89"/>
        <end position="121"/>
    </location>
</feature>
<evidence type="ECO:0000313" key="4">
    <source>
        <dbReference type="Proteomes" id="UP001469553"/>
    </source>
</evidence>
<keyword evidence="2" id="KW-0812">Transmembrane</keyword>
<organism evidence="3 4">
    <name type="scientific">Ameca splendens</name>
    <dbReference type="NCBI Taxonomy" id="208324"/>
    <lineage>
        <taxon>Eukaryota</taxon>
        <taxon>Metazoa</taxon>
        <taxon>Chordata</taxon>
        <taxon>Craniata</taxon>
        <taxon>Vertebrata</taxon>
        <taxon>Euteleostomi</taxon>
        <taxon>Actinopterygii</taxon>
        <taxon>Neopterygii</taxon>
        <taxon>Teleostei</taxon>
        <taxon>Neoteleostei</taxon>
        <taxon>Acanthomorphata</taxon>
        <taxon>Ovalentaria</taxon>
        <taxon>Atherinomorphae</taxon>
        <taxon>Cyprinodontiformes</taxon>
        <taxon>Goodeidae</taxon>
        <taxon>Ameca</taxon>
    </lineage>
</organism>
<keyword evidence="2" id="KW-0472">Membrane</keyword>
<keyword evidence="2" id="KW-1133">Transmembrane helix</keyword>